<dbReference type="EMBL" id="QOIP01000013">
    <property type="protein sequence ID" value="RLU15569.1"/>
    <property type="molecule type" value="Genomic_DNA"/>
</dbReference>
<reference evidence="1" key="1">
    <citation type="journal article" date="2018" name="Genome Res.">
        <title>The genomic architecture and molecular evolution of ant odorant receptors.</title>
        <authorList>
            <person name="McKenzie S.K."/>
            <person name="Kronauer D.J.C."/>
        </authorList>
    </citation>
    <scope>NUCLEOTIDE SEQUENCE [LARGE SCALE GENOMIC DNA]</scope>
    <source>
        <strain evidence="1">Clonal line C1</strain>
    </source>
</reference>
<dbReference type="Proteomes" id="UP000279307">
    <property type="component" value="Chromosome 13"/>
</dbReference>
<dbReference type="AlphaFoldDB" id="A0A3L8D5R1"/>
<gene>
    <name evidence="1" type="ORF">DMN91_012563</name>
</gene>
<name>A0A3L8D5R1_OOCBI</name>
<comment type="caution">
    <text evidence="1">The sequence shown here is derived from an EMBL/GenBank/DDBJ whole genome shotgun (WGS) entry which is preliminary data.</text>
</comment>
<protein>
    <submittedName>
        <fullName evidence="1">Uncharacterized protein</fullName>
    </submittedName>
</protein>
<sequence length="84" mass="8575">MGAALANAIAETGYSFGGVVRGVLMWGIPPPGPSKQVVVVLCGTAVATSDHSSSSIGLGCLHTTQAHASPQSVKHKLHCLVRVR</sequence>
<reference evidence="1" key="2">
    <citation type="submission" date="2018-07" db="EMBL/GenBank/DDBJ databases">
        <authorList>
            <person name="Mckenzie S.K."/>
            <person name="Kronauer D.J.C."/>
        </authorList>
    </citation>
    <scope>NUCLEOTIDE SEQUENCE</scope>
    <source>
        <strain evidence="1">Clonal line C1</strain>
    </source>
</reference>
<accession>A0A3L8D5R1</accession>
<organism evidence="1">
    <name type="scientific">Ooceraea biroi</name>
    <name type="common">Clonal raider ant</name>
    <name type="synonym">Cerapachys biroi</name>
    <dbReference type="NCBI Taxonomy" id="2015173"/>
    <lineage>
        <taxon>Eukaryota</taxon>
        <taxon>Metazoa</taxon>
        <taxon>Ecdysozoa</taxon>
        <taxon>Arthropoda</taxon>
        <taxon>Hexapoda</taxon>
        <taxon>Insecta</taxon>
        <taxon>Pterygota</taxon>
        <taxon>Neoptera</taxon>
        <taxon>Endopterygota</taxon>
        <taxon>Hymenoptera</taxon>
        <taxon>Apocrita</taxon>
        <taxon>Aculeata</taxon>
        <taxon>Formicoidea</taxon>
        <taxon>Formicidae</taxon>
        <taxon>Dorylinae</taxon>
        <taxon>Ooceraea</taxon>
    </lineage>
</organism>
<proteinExistence type="predicted"/>
<evidence type="ECO:0000313" key="1">
    <source>
        <dbReference type="EMBL" id="RLU15569.1"/>
    </source>
</evidence>